<organism evidence="1 2">
    <name type="scientific">Demequina litorisediminis</name>
    <dbReference type="NCBI Taxonomy" id="1849022"/>
    <lineage>
        <taxon>Bacteria</taxon>
        <taxon>Bacillati</taxon>
        <taxon>Actinomycetota</taxon>
        <taxon>Actinomycetes</taxon>
        <taxon>Micrococcales</taxon>
        <taxon>Demequinaceae</taxon>
        <taxon>Demequina</taxon>
    </lineage>
</organism>
<protein>
    <recommendedName>
        <fullName evidence="3">Secreted protein</fullName>
    </recommendedName>
</protein>
<dbReference type="Proteomes" id="UP001157125">
    <property type="component" value="Unassembled WGS sequence"/>
</dbReference>
<evidence type="ECO:0000313" key="1">
    <source>
        <dbReference type="EMBL" id="GMA36389.1"/>
    </source>
</evidence>
<gene>
    <name evidence="1" type="ORF">GCM10025876_25930</name>
</gene>
<accession>A0ABQ6II50</accession>
<sequence>MVAVSPEADVAVTWVAAASLPPAVRLVTLMLTTSSRPNMLCACACVMVRVQARMGLRALSDQRSSTERKWLRRDVQMSSEFSVCPPDDEK</sequence>
<keyword evidence="2" id="KW-1185">Reference proteome</keyword>
<evidence type="ECO:0008006" key="3">
    <source>
        <dbReference type="Google" id="ProtNLM"/>
    </source>
</evidence>
<name>A0ABQ6II50_9MICO</name>
<reference evidence="2" key="1">
    <citation type="journal article" date="2019" name="Int. J. Syst. Evol. Microbiol.">
        <title>The Global Catalogue of Microorganisms (GCM) 10K type strain sequencing project: providing services to taxonomists for standard genome sequencing and annotation.</title>
        <authorList>
            <consortium name="The Broad Institute Genomics Platform"/>
            <consortium name="The Broad Institute Genome Sequencing Center for Infectious Disease"/>
            <person name="Wu L."/>
            <person name="Ma J."/>
        </authorList>
    </citation>
    <scope>NUCLEOTIDE SEQUENCE [LARGE SCALE GENOMIC DNA]</scope>
    <source>
        <strain evidence="2">NBRC 112299</strain>
    </source>
</reference>
<dbReference type="EMBL" id="BSUN01000001">
    <property type="protein sequence ID" value="GMA36389.1"/>
    <property type="molecule type" value="Genomic_DNA"/>
</dbReference>
<proteinExistence type="predicted"/>
<evidence type="ECO:0000313" key="2">
    <source>
        <dbReference type="Proteomes" id="UP001157125"/>
    </source>
</evidence>
<comment type="caution">
    <text evidence="1">The sequence shown here is derived from an EMBL/GenBank/DDBJ whole genome shotgun (WGS) entry which is preliminary data.</text>
</comment>